<reference evidence="7" key="1">
    <citation type="submission" date="2025-08" db="UniProtKB">
        <authorList>
            <consortium name="Ensembl"/>
        </authorList>
    </citation>
    <scope>IDENTIFICATION</scope>
</reference>
<dbReference type="GeneTree" id="ENSGT00940000153747"/>
<dbReference type="Proteomes" id="UP000694544">
    <property type="component" value="Unplaced"/>
</dbReference>
<reference evidence="7" key="2">
    <citation type="submission" date="2025-09" db="UniProtKB">
        <authorList>
            <consortium name="Ensembl"/>
        </authorList>
    </citation>
    <scope>IDENTIFICATION</scope>
</reference>
<sequence>MQTQVFGTSLHGILIKGDTHKKAWKIHSAITMPDTTVVPGYWLFLFPMLGKRIPMTKMKTLQEVVLEEIKPKYFLEEQSFSLSQETALDRKFSSQPLKNVMDMAYVINITIGTPPQKFRVIVDTSSSDLWVSSIYCQSPSCSKHLRYNPKASSSFHSSERKHINLRYGCGKITGVLATDTVRIGQLTAKSQTFVLSMNQLSGALEHAPYDGIMGLAYPSLAIHGTTPIFDSLNKNGIISDPVFAFFISSWPQKSSLLMLGGVDHAYHKGALKWVPVTQARFWQITMDRISMNKKVFACSGGCQAILDVGSSFLFGPSDIVRSIQRSINPSPIQNEQRLISCDRTMTLPPVIFTINGMDFPVSRKYYIQKVSKDICFIAFTGGTEYISSSETWVLGNIFLRAYFTVFDRGNYRIGLAPSV</sequence>
<feature type="disulfide bond" evidence="5">
    <location>
        <begin position="341"/>
        <end position="375"/>
    </location>
</feature>
<dbReference type="SUPFAM" id="SSF50630">
    <property type="entry name" value="Acid proteases"/>
    <property type="match status" value="1"/>
</dbReference>
<evidence type="ECO:0000256" key="1">
    <source>
        <dbReference type="ARBA" id="ARBA00004239"/>
    </source>
</evidence>
<dbReference type="InterPro" id="IPR033121">
    <property type="entry name" value="PEPTIDASE_A1"/>
</dbReference>
<comment type="similarity">
    <text evidence="2">Belongs to the peptidase A1 family.</text>
</comment>
<dbReference type="Ensembl" id="ENSMMST00000022316.1">
    <property type="protein sequence ID" value="ENSMMSP00000020226.1"/>
    <property type="gene ID" value="ENSMMSG00000015215.1"/>
</dbReference>
<protein>
    <recommendedName>
        <fullName evidence="6">Peptidase A1 domain-containing protein</fullName>
    </recommendedName>
</protein>
<dbReference type="FunFam" id="2.40.70.10:FF:000004">
    <property type="entry name" value="Pepsin A"/>
    <property type="match status" value="1"/>
</dbReference>
<feature type="active site" evidence="4">
    <location>
        <position position="123"/>
    </location>
</feature>
<dbReference type="PANTHER" id="PTHR47966">
    <property type="entry name" value="BETA-SITE APP-CLEAVING ENZYME, ISOFORM A-RELATED"/>
    <property type="match status" value="1"/>
</dbReference>
<comment type="subcellular location">
    <subcellularLocation>
        <location evidence="1">Secreted</location>
        <location evidence="1">Extracellular space</location>
    </subcellularLocation>
</comment>
<evidence type="ECO:0000256" key="5">
    <source>
        <dbReference type="PIRSR" id="PIRSR601461-2"/>
    </source>
</evidence>
<evidence type="ECO:0000259" key="6">
    <source>
        <dbReference type="PROSITE" id="PS51767"/>
    </source>
</evidence>
<proteinExistence type="inferred from homology"/>
<dbReference type="GO" id="GO:0004190">
    <property type="term" value="F:aspartic-type endopeptidase activity"/>
    <property type="evidence" value="ECO:0007669"/>
    <property type="project" value="InterPro"/>
</dbReference>
<dbReference type="FunFam" id="2.40.70.10:FF:000006">
    <property type="entry name" value="Cathepsin E"/>
    <property type="match status" value="1"/>
</dbReference>
<evidence type="ECO:0000256" key="2">
    <source>
        <dbReference type="ARBA" id="ARBA00007447"/>
    </source>
</evidence>
<dbReference type="GO" id="GO:0006508">
    <property type="term" value="P:proteolysis"/>
    <property type="evidence" value="ECO:0007669"/>
    <property type="project" value="InterPro"/>
</dbReference>
<dbReference type="Pfam" id="PF00026">
    <property type="entry name" value="Asp"/>
    <property type="match status" value="1"/>
</dbReference>
<evidence type="ECO:0000313" key="7">
    <source>
        <dbReference type="Ensembl" id="ENSMMSP00000020226.1"/>
    </source>
</evidence>
<feature type="disulfide bond" evidence="5">
    <location>
        <begin position="298"/>
        <end position="302"/>
    </location>
</feature>
<keyword evidence="8" id="KW-1185">Reference proteome</keyword>
<organism evidence="7 8">
    <name type="scientific">Moschus moschiferus</name>
    <name type="common">Siberian musk deer</name>
    <name type="synonym">Moschus sibiricus</name>
    <dbReference type="NCBI Taxonomy" id="68415"/>
    <lineage>
        <taxon>Eukaryota</taxon>
        <taxon>Metazoa</taxon>
        <taxon>Chordata</taxon>
        <taxon>Craniata</taxon>
        <taxon>Vertebrata</taxon>
        <taxon>Euteleostomi</taxon>
        <taxon>Mammalia</taxon>
        <taxon>Eutheria</taxon>
        <taxon>Laurasiatheria</taxon>
        <taxon>Artiodactyla</taxon>
        <taxon>Ruminantia</taxon>
        <taxon>Pecora</taxon>
        <taxon>Moschidae</taxon>
        <taxon>Moschus</taxon>
    </lineage>
</organism>
<evidence type="ECO:0000256" key="4">
    <source>
        <dbReference type="PIRSR" id="PIRSR601461-1"/>
    </source>
</evidence>
<feature type="domain" description="Peptidase A1" evidence="6">
    <location>
        <begin position="105"/>
        <end position="416"/>
    </location>
</feature>
<dbReference type="PANTHER" id="PTHR47966:SF49">
    <property type="entry name" value="PEPSIN A-5"/>
    <property type="match status" value="1"/>
</dbReference>
<dbReference type="PROSITE" id="PS51767">
    <property type="entry name" value="PEPTIDASE_A1"/>
    <property type="match status" value="1"/>
</dbReference>
<evidence type="ECO:0000256" key="3">
    <source>
        <dbReference type="ARBA" id="ARBA00023157"/>
    </source>
</evidence>
<dbReference type="InterPro" id="IPR001461">
    <property type="entry name" value="Aspartic_peptidase_A1"/>
</dbReference>
<keyword evidence="3 5" id="KW-1015">Disulfide bond</keyword>
<dbReference type="GO" id="GO:0005576">
    <property type="term" value="C:extracellular region"/>
    <property type="evidence" value="ECO:0007669"/>
    <property type="project" value="UniProtKB-SubCell"/>
</dbReference>
<feature type="active site" evidence="4">
    <location>
        <position position="307"/>
    </location>
</feature>
<feature type="disulfide bond" evidence="5">
    <location>
        <begin position="136"/>
        <end position="141"/>
    </location>
</feature>
<dbReference type="Gene3D" id="2.40.70.10">
    <property type="entry name" value="Acid Proteases"/>
    <property type="match status" value="2"/>
</dbReference>
<dbReference type="PRINTS" id="PR00792">
    <property type="entry name" value="PEPSIN"/>
</dbReference>
<name>A0A8C6DX44_MOSMO</name>
<dbReference type="AlphaFoldDB" id="A0A8C6DX44"/>
<evidence type="ECO:0000313" key="8">
    <source>
        <dbReference type="Proteomes" id="UP000694544"/>
    </source>
</evidence>
<dbReference type="InterPro" id="IPR021109">
    <property type="entry name" value="Peptidase_aspartic_dom_sf"/>
</dbReference>
<accession>A0A8C6DX44</accession>